<dbReference type="InterPro" id="IPR054479">
    <property type="entry name" value="AglB-like_core"/>
</dbReference>
<feature type="domain" description="AglB-like core" evidence="21">
    <location>
        <begin position="536"/>
        <end position="639"/>
    </location>
</feature>
<dbReference type="EMBL" id="VOTZ01000038">
    <property type="protein sequence ID" value="MCQ1539542.1"/>
    <property type="molecule type" value="Genomic_DNA"/>
</dbReference>
<organism evidence="22 23">
    <name type="scientific">Methanocalculus taiwanensis</name>
    <dbReference type="NCBI Taxonomy" id="106207"/>
    <lineage>
        <taxon>Archaea</taxon>
        <taxon>Methanobacteriati</taxon>
        <taxon>Methanobacteriota</taxon>
        <taxon>Stenosarchaea group</taxon>
        <taxon>Methanomicrobia</taxon>
        <taxon>Methanomicrobiales</taxon>
        <taxon>Methanocalculaceae</taxon>
        <taxon>Methanocalculus</taxon>
    </lineage>
</organism>
<feature type="transmembrane region" description="Helical" evidence="18">
    <location>
        <begin position="85"/>
        <end position="104"/>
    </location>
</feature>
<feature type="domain" description="Archaeal glycosylation protein B peripheral" evidence="20">
    <location>
        <begin position="801"/>
        <end position="874"/>
    </location>
</feature>
<dbReference type="EC" id="2.4.99.21" evidence="6"/>
<comment type="cofactor">
    <cofactor evidence="1">
        <name>Mn(2+)</name>
        <dbReference type="ChEBI" id="CHEBI:29035"/>
    </cofactor>
</comment>
<keyword evidence="14" id="KW-0464">Manganese</keyword>
<evidence type="ECO:0000313" key="23">
    <source>
        <dbReference type="Proteomes" id="UP001524383"/>
    </source>
</evidence>
<proteinExistence type="inferred from homology"/>
<feature type="transmembrane region" description="Helical" evidence="18">
    <location>
        <begin position="425"/>
        <end position="443"/>
    </location>
</feature>
<dbReference type="NCBIfam" id="TIGR04154">
    <property type="entry name" value="archaeo_STT3"/>
    <property type="match status" value="1"/>
</dbReference>
<evidence type="ECO:0000256" key="5">
    <source>
        <dbReference type="ARBA" id="ARBA00010810"/>
    </source>
</evidence>
<sequence length="875" mass="96788">MSKELNLQITKRTIRYSFIGACLIAFSLLTFWLRTLPIPMIVSENWVNLLGNDPWFSLRQIEQMAPGFPAYSWFDPMTAFPFGEAIYWGPLFGFCATVLVILAGASTRPEIMYAASFLPPLMAVVMVPVMYGLGAKLVDWKTGIVSAGFIAVISGQYAYRSLYGFVDHHIAETLFSTLFCLCFIIALLKMKESGVTFCDIQSQKNHVLIYPVLAGIAFLFGFYTMTTMVIFGVVVVIYTIIQIVVDHAQKQKTDYLILTNCVTFFVVILGILPFGLKSPGLSIGVYSAGNIFIYGLIIIGSILLYSISRYLADRPWYFYLASLAGLTIGSLVLGLLIFPTLVGGYISQFTAVFGMNAQLLTVQEGMPWQFENAVSVFNWGWILVAGGIVSLLYRIRKNDDSPALFTLIWFVLIFLATTRQVRFEYYLAANIALMAALAVGWALSIGGRDLLRLAGVEKFFNPKDKMEEVASPEVSEEKGKKGKKQVQKKKVPSKPSASPLRSGVLVITVIIGLLFAWSGASANVTLGSNVGGGMNSDWTEALTWFGEHSPDPGVDYYKIYDSPQARDTFEYPSEAYGVISWWDYGHWITFVSKRIPHANPFQRGATTSAHFFIETDVDAASAQLDDLGVRYVITDIEMATGKFWAMATWHDPVNATALFQQRMLYQESEGSYSQVQLQRESYFQTMIQRLHVFDGSAFAPKSVMVVQSAPASALGLTGGSAPVITGIGEAKSVDEAQAIIAEYKKTAPAGYRAEILTPEMFSSSAELDALQRFRLVYESQQNVLSGGGDIRYVKIFEFVPGAILSGEGTIEVPIETNTGRTFMYRQKSRNGVFVLPYPNEAGPDDVVLTTAPYRIVETGQQVVVPYRAVMEGLRI</sequence>
<keyword evidence="11" id="KW-0460">Magnesium</keyword>
<protein>
    <recommendedName>
        <fullName evidence="6">dolichyl-phosphooligosaccharide-protein glycotransferase</fullName>
        <ecNumber evidence="6">2.4.99.21</ecNumber>
    </recommendedName>
    <alternativeName>
        <fullName evidence="15">Oligosaccharyl transferase</fullName>
    </alternativeName>
</protein>
<keyword evidence="8 22" id="KW-0808">Transferase</keyword>
<evidence type="ECO:0000313" key="22">
    <source>
        <dbReference type="EMBL" id="MCQ1539542.1"/>
    </source>
</evidence>
<evidence type="ECO:0000256" key="7">
    <source>
        <dbReference type="ARBA" id="ARBA00022676"/>
    </source>
</evidence>
<feature type="region of interest" description="Disordered" evidence="17">
    <location>
        <begin position="470"/>
        <end position="499"/>
    </location>
</feature>
<gene>
    <name evidence="22" type="ORF">FTO68_11195</name>
</gene>
<evidence type="ECO:0000256" key="4">
    <source>
        <dbReference type="ARBA" id="ARBA00004922"/>
    </source>
</evidence>
<feature type="transmembrane region" description="Helical" evidence="18">
    <location>
        <begin position="12"/>
        <end position="33"/>
    </location>
</feature>
<evidence type="ECO:0000259" key="20">
    <source>
        <dbReference type="Pfam" id="PF18079"/>
    </source>
</evidence>
<comment type="catalytic activity">
    <reaction evidence="16">
        <text>an archaeal dolichyl phosphooligosaccharide + [protein]-L-asparagine = an archaeal dolichyl phosphate + a glycoprotein with the oligosaccharide chain attached by N-beta-D-glycosyl linkage to a protein L-asparagine.</text>
        <dbReference type="EC" id="2.4.99.21"/>
    </reaction>
</comment>
<feature type="domain" description="Oligosaccharyl transferase STT3 N-terminal" evidence="19">
    <location>
        <begin position="50"/>
        <end position="433"/>
    </location>
</feature>
<evidence type="ECO:0000256" key="17">
    <source>
        <dbReference type="SAM" id="MobiDB-lite"/>
    </source>
</evidence>
<evidence type="ECO:0000256" key="10">
    <source>
        <dbReference type="ARBA" id="ARBA00022723"/>
    </source>
</evidence>
<dbReference type="InterPro" id="IPR041154">
    <property type="entry name" value="AglB_P1"/>
</dbReference>
<dbReference type="InterPro" id="IPR026410">
    <property type="entry name" value="OlisacTrfase_arch"/>
</dbReference>
<feature type="transmembrane region" description="Helical" evidence="18">
    <location>
        <begin position="208"/>
        <end position="241"/>
    </location>
</feature>
<keyword evidence="7" id="KW-0328">Glycosyltransferase</keyword>
<dbReference type="InterPro" id="IPR048307">
    <property type="entry name" value="STT3_N"/>
</dbReference>
<dbReference type="InterPro" id="IPR003674">
    <property type="entry name" value="Oligo_trans_STT3"/>
</dbReference>
<comment type="subcellular location">
    <subcellularLocation>
        <location evidence="3">Cell membrane</location>
        <topology evidence="3">Multi-pass membrane protein</topology>
    </subcellularLocation>
</comment>
<evidence type="ECO:0000259" key="21">
    <source>
        <dbReference type="Pfam" id="PF22627"/>
    </source>
</evidence>
<dbReference type="GO" id="GO:0016757">
    <property type="term" value="F:glycosyltransferase activity"/>
    <property type="evidence" value="ECO:0007669"/>
    <property type="project" value="UniProtKB-KW"/>
</dbReference>
<dbReference type="Pfam" id="PF22627">
    <property type="entry name" value="AglB_core-like"/>
    <property type="match status" value="1"/>
</dbReference>
<evidence type="ECO:0000256" key="3">
    <source>
        <dbReference type="ARBA" id="ARBA00004651"/>
    </source>
</evidence>
<reference evidence="22 23" key="1">
    <citation type="submission" date="2019-08" db="EMBL/GenBank/DDBJ databases">
        <authorList>
            <person name="Chen S.-C."/>
            <person name="Lai M.-C."/>
            <person name="You Y.-T."/>
        </authorList>
    </citation>
    <scope>NUCLEOTIDE SEQUENCE [LARGE SCALE GENOMIC DNA]</scope>
    <source>
        <strain evidence="22 23">P2F9704a</strain>
    </source>
</reference>
<dbReference type="Pfam" id="PF02516">
    <property type="entry name" value="STT3"/>
    <property type="match status" value="1"/>
</dbReference>
<feature type="transmembrane region" description="Helical" evidence="18">
    <location>
        <begin position="253"/>
        <end position="275"/>
    </location>
</feature>
<dbReference type="Gene3D" id="2.60.40.3390">
    <property type="match status" value="1"/>
</dbReference>
<evidence type="ECO:0000256" key="2">
    <source>
        <dbReference type="ARBA" id="ARBA00001946"/>
    </source>
</evidence>
<accession>A0ABD4TPG2</accession>
<evidence type="ECO:0000256" key="16">
    <source>
        <dbReference type="ARBA" id="ARBA00034066"/>
    </source>
</evidence>
<feature type="compositionally biased region" description="Basic residues" evidence="17">
    <location>
        <begin position="480"/>
        <end position="492"/>
    </location>
</feature>
<feature type="transmembrane region" description="Helical" evidence="18">
    <location>
        <begin position="376"/>
        <end position="395"/>
    </location>
</feature>
<comment type="similarity">
    <text evidence="5">Belongs to the STT3 family.</text>
</comment>
<name>A0ABD4TPG2_9EURY</name>
<evidence type="ECO:0000256" key="18">
    <source>
        <dbReference type="SAM" id="Phobius"/>
    </source>
</evidence>
<evidence type="ECO:0000256" key="9">
    <source>
        <dbReference type="ARBA" id="ARBA00022692"/>
    </source>
</evidence>
<comment type="cofactor">
    <cofactor evidence="2">
        <name>Mg(2+)</name>
        <dbReference type="ChEBI" id="CHEBI:18420"/>
    </cofactor>
</comment>
<dbReference type="Pfam" id="PF18079">
    <property type="entry name" value="AglB_L1"/>
    <property type="match status" value="1"/>
</dbReference>
<comment type="pathway">
    <text evidence="4">Protein modification; protein glycosylation.</text>
</comment>
<feature type="transmembrane region" description="Helical" evidence="18">
    <location>
        <begin position="111"/>
        <end position="134"/>
    </location>
</feature>
<evidence type="ECO:0000256" key="11">
    <source>
        <dbReference type="ARBA" id="ARBA00022842"/>
    </source>
</evidence>
<evidence type="ECO:0000256" key="8">
    <source>
        <dbReference type="ARBA" id="ARBA00022679"/>
    </source>
</evidence>
<evidence type="ECO:0000256" key="15">
    <source>
        <dbReference type="ARBA" id="ARBA00030679"/>
    </source>
</evidence>
<keyword evidence="13 18" id="KW-0472">Membrane</keyword>
<comment type="caution">
    <text evidence="22">The sequence shown here is derived from an EMBL/GenBank/DDBJ whole genome shotgun (WGS) entry which is preliminary data.</text>
</comment>
<feature type="transmembrane region" description="Helical" evidence="18">
    <location>
        <begin position="498"/>
        <end position="517"/>
    </location>
</feature>
<dbReference type="RefSeq" id="WP_255333513.1">
    <property type="nucleotide sequence ID" value="NZ_VOTZ01000038.1"/>
</dbReference>
<keyword evidence="9 18" id="KW-0812">Transmembrane</keyword>
<evidence type="ECO:0000256" key="1">
    <source>
        <dbReference type="ARBA" id="ARBA00001936"/>
    </source>
</evidence>
<keyword evidence="12 18" id="KW-1133">Transmembrane helix</keyword>
<evidence type="ECO:0000256" key="6">
    <source>
        <dbReference type="ARBA" id="ARBA00012602"/>
    </source>
</evidence>
<feature type="transmembrane region" description="Helical" evidence="18">
    <location>
        <begin position="140"/>
        <end position="158"/>
    </location>
</feature>
<dbReference type="GO" id="GO:0046872">
    <property type="term" value="F:metal ion binding"/>
    <property type="evidence" value="ECO:0007669"/>
    <property type="project" value="UniProtKB-KW"/>
</dbReference>
<evidence type="ECO:0000256" key="13">
    <source>
        <dbReference type="ARBA" id="ARBA00023136"/>
    </source>
</evidence>
<dbReference type="PANTHER" id="PTHR13872:SF1">
    <property type="entry name" value="DOLICHYL-DIPHOSPHOOLIGOSACCHARIDE--PROTEIN GLYCOSYLTRANSFERASE SUBUNIT STT3B"/>
    <property type="match status" value="1"/>
</dbReference>
<keyword evidence="10" id="KW-0479">Metal-binding</keyword>
<feature type="transmembrane region" description="Helical" evidence="18">
    <location>
        <begin position="317"/>
        <end position="338"/>
    </location>
</feature>
<dbReference type="AlphaFoldDB" id="A0ABD4TPG2"/>
<keyword evidence="23" id="KW-1185">Reference proteome</keyword>
<dbReference type="Gene3D" id="3.40.50.12610">
    <property type="match status" value="1"/>
</dbReference>
<dbReference type="PANTHER" id="PTHR13872">
    <property type="entry name" value="DOLICHYL-DIPHOSPHOOLIGOSACCHARIDE--PROTEIN GLYCOSYLTRANSFERASE SUBUNIT"/>
    <property type="match status" value="1"/>
</dbReference>
<evidence type="ECO:0000256" key="14">
    <source>
        <dbReference type="ARBA" id="ARBA00023211"/>
    </source>
</evidence>
<feature type="transmembrane region" description="Helical" evidence="18">
    <location>
        <begin position="281"/>
        <end position="305"/>
    </location>
</feature>
<feature type="transmembrane region" description="Helical" evidence="18">
    <location>
        <begin position="170"/>
        <end position="188"/>
    </location>
</feature>
<dbReference type="Proteomes" id="UP001524383">
    <property type="component" value="Unassembled WGS sequence"/>
</dbReference>
<evidence type="ECO:0000259" key="19">
    <source>
        <dbReference type="Pfam" id="PF02516"/>
    </source>
</evidence>
<feature type="transmembrane region" description="Helical" evidence="18">
    <location>
        <begin position="402"/>
        <end position="419"/>
    </location>
</feature>
<evidence type="ECO:0000256" key="12">
    <source>
        <dbReference type="ARBA" id="ARBA00022989"/>
    </source>
</evidence>
<dbReference type="GO" id="GO:0005886">
    <property type="term" value="C:plasma membrane"/>
    <property type="evidence" value="ECO:0007669"/>
    <property type="project" value="UniProtKB-SubCell"/>
</dbReference>